<evidence type="ECO:0000313" key="3">
    <source>
        <dbReference type="Proteomes" id="UP000316621"/>
    </source>
</evidence>
<gene>
    <name evidence="2" type="ORF">C5167_031927</name>
</gene>
<dbReference type="Gramene" id="RZC68584">
    <property type="protein sequence ID" value="RZC68584"/>
    <property type="gene ID" value="C5167_031927"/>
</dbReference>
<dbReference type="SUPFAM" id="SSF48371">
    <property type="entry name" value="ARM repeat"/>
    <property type="match status" value="1"/>
</dbReference>
<accession>A0A4Y7K5F9</accession>
<sequence>MILKRRREGIRRRNPYTYTDSNMVEEEEEDFIEEDFDSGENEDDDRSNSCSQGHRSSLRIETKQGGSICILCFVNLISNPDSPIIHMSYALSQLSQAISSSTVFLNKLLSFHIHLIINPLTSVLSNFDDEPVANQTIDLISILCKSDYSGGGGGGGGGGGDSVDDDGGGGEGYRSVSREFIVRISDFLSSGSLAWSRRQIYMLHCFGVLLSNEKNDLSVHIKDRGALISNLVNGLQLPSEEIRGEILFVLFKVFLLQAGDDPEDLLIYCPKLLSLSLEALMKTQSDEVRTNCIALLTVLAQRGYFESTFANDNTWRSSGEEDNFMQATGPTTDYNTMTNLFAEAIKGPLLSSDTQVQIGTLDLIFHCLSREGHNTSGAAILVEENIADYVFEILRLSGYKDPAVISCLRVLGLLSVAENQFNQRLVIGFSTLVPVLHYVSEVPFHPVQSHTLKLIWTCISNSPGTVSSSQLEELALLLTGMFKRHTNGDMGMLPETFTLACSIFGSILQCPSSEGITTLLATAKEATRNAILSCLCEHQKHPNHLLLYALYLLNETHAYSSEERDDVSNSAESMSCTIDLCENHLLPWLRRVLDDMEEEDAILGILETFHIILLQGSDQQARKFTEVLASSAWFSLSYGCMGLFPTEKMKCRVYLILSSVVDWALGDESGQPIRDAAPHLPSDPHDLLFLLGQKSGHDLDLLSCQSAVLLILYTASLYDERLADEKQVLASLEQYILVNQSNFLSGVVNSTIWIQFINLYALYRGKAKTSYQIPYSPEAEKLVFYLIDKEWDLLSSKIHPVAVKWLFQQEKVTAPMLSQILNFSRLTWPYGAHITVPGNQNGKVDVKFFADLVAAEDNFAARLLVSLLTQLQKEECQVENTTSVLNLMVLIINISPDASDQLCVHGIGHALHSLCCISSYNSSHEIFFTCALLIFNILRSVKPELLSDHEIWLLLTTKLLEVLIPTLAEGTCKQEGLLVIGILSLVLHLSATEAFKEASLAILVNTPLISAVDNIIHTACSKGPALVDHDESTGIGETLIFVLLLYLCSLKSMHALPAGTLGWKSNLEPSGAAKPLHMICIQCHDLCRLLHFGTPLVKLLASNCLLELLSRISDQRSKTCDELNCSNKYLKSVMAVLEGLVFDNDVGVAINCGLCLSTILGWEKPRLIEDSKWCRLIVEELALTLAAPSLASKLFTNQHKAASHVAIALLRLDPVPRWMRSVVNCSCISGIVKNLSANNVTEEMVRLFRALLISDYLKTEQIDGLNNVFQACRQHEYTQCSEEIVTENHFEMVVAVPDDLDKVRRLLIRLISSGSSTSEISRGVQSRNRRLLDEIELFFQDASQRE</sequence>
<reference evidence="2 3" key="1">
    <citation type="journal article" date="2018" name="Science">
        <title>The opium poppy genome and morphinan production.</title>
        <authorList>
            <person name="Guo L."/>
            <person name="Winzer T."/>
            <person name="Yang X."/>
            <person name="Li Y."/>
            <person name="Ning Z."/>
            <person name="He Z."/>
            <person name="Teodor R."/>
            <person name="Lu Y."/>
            <person name="Bowser T.A."/>
            <person name="Graham I.A."/>
            <person name="Ye K."/>
        </authorList>
    </citation>
    <scope>NUCLEOTIDE SEQUENCE [LARGE SCALE GENOMIC DNA]</scope>
    <source>
        <strain evidence="3">cv. HN1</strain>
        <tissue evidence="2">Leaves</tissue>
    </source>
</reference>
<dbReference type="EMBL" id="CM010721">
    <property type="protein sequence ID" value="RZC68584.1"/>
    <property type="molecule type" value="Genomic_DNA"/>
</dbReference>
<dbReference type="PANTHER" id="PTHR36379">
    <property type="entry name" value="PROTEIN PRD1"/>
    <property type="match status" value="1"/>
</dbReference>
<dbReference type="STRING" id="3469.A0A4Y7K5F9"/>
<name>A0A4Y7K5F9_PAPSO</name>
<feature type="compositionally biased region" description="Acidic residues" evidence="1">
    <location>
        <begin position="23"/>
        <end position="45"/>
    </location>
</feature>
<evidence type="ECO:0000313" key="2">
    <source>
        <dbReference type="EMBL" id="RZC68584.1"/>
    </source>
</evidence>
<proteinExistence type="predicted"/>
<evidence type="ECO:0000256" key="1">
    <source>
        <dbReference type="SAM" id="MobiDB-lite"/>
    </source>
</evidence>
<dbReference type="GO" id="GO:0042138">
    <property type="term" value="P:meiotic DNA double-strand break formation"/>
    <property type="evidence" value="ECO:0007669"/>
    <property type="project" value="InterPro"/>
</dbReference>
<dbReference type="PANTHER" id="PTHR36379:SF1">
    <property type="entry name" value="PUTATIVE RECOMBINATION INITIATION DEFECT 1-RELATED"/>
    <property type="match status" value="1"/>
</dbReference>
<dbReference type="InterPro" id="IPR016024">
    <property type="entry name" value="ARM-type_fold"/>
</dbReference>
<dbReference type="Proteomes" id="UP000316621">
    <property type="component" value="Chromosome 7"/>
</dbReference>
<feature type="region of interest" description="Disordered" evidence="1">
    <location>
        <begin position="14"/>
        <end position="55"/>
    </location>
</feature>
<organism evidence="2 3">
    <name type="scientific">Papaver somniferum</name>
    <name type="common">Opium poppy</name>
    <dbReference type="NCBI Taxonomy" id="3469"/>
    <lineage>
        <taxon>Eukaryota</taxon>
        <taxon>Viridiplantae</taxon>
        <taxon>Streptophyta</taxon>
        <taxon>Embryophyta</taxon>
        <taxon>Tracheophyta</taxon>
        <taxon>Spermatophyta</taxon>
        <taxon>Magnoliopsida</taxon>
        <taxon>Ranunculales</taxon>
        <taxon>Papaveraceae</taxon>
        <taxon>Papaveroideae</taxon>
        <taxon>Papaver</taxon>
    </lineage>
</organism>
<dbReference type="OMA" id="TAYFRRM"/>
<evidence type="ECO:0008006" key="4">
    <source>
        <dbReference type="Google" id="ProtNLM"/>
    </source>
</evidence>
<keyword evidence="3" id="KW-1185">Reference proteome</keyword>
<protein>
    <recommendedName>
        <fullName evidence="4">Protein PRD1</fullName>
    </recommendedName>
</protein>
<dbReference type="InterPro" id="IPR044968">
    <property type="entry name" value="PRD1"/>
</dbReference>